<feature type="compositionally biased region" description="Basic residues" evidence="1">
    <location>
        <begin position="33"/>
        <end position="45"/>
    </location>
</feature>
<evidence type="ECO:0000256" key="1">
    <source>
        <dbReference type="SAM" id="MobiDB-lite"/>
    </source>
</evidence>
<organism evidence="2 3">
    <name type="scientific">Phyllobacterium myrsinacearum</name>
    <dbReference type="NCBI Taxonomy" id="28101"/>
    <lineage>
        <taxon>Bacteria</taxon>
        <taxon>Pseudomonadati</taxon>
        <taxon>Pseudomonadota</taxon>
        <taxon>Alphaproteobacteria</taxon>
        <taxon>Hyphomicrobiales</taxon>
        <taxon>Phyllobacteriaceae</taxon>
        <taxon>Phyllobacterium</taxon>
    </lineage>
</organism>
<feature type="compositionally biased region" description="Polar residues" evidence="1">
    <location>
        <begin position="20"/>
        <end position="30"/>
    </location>
</feature>
<dbReference type="AlphaFoldDB" id="A0A839EHC6"/>
<proteinExistence type="predicted"/>
<dbReference type="EMBL" id="JACGXN010000002">
    <property type="protein sequence ID" value="MBA8878292.1"/>
    <property type="molecule type" value="Genomic_DNA"/>
</dbReference>
<feature type="region of interest" description="Disordered" evidence="1">
    <location>
        <begin position="1"/>
        <end position="49"/>
    </location>
</feature>
<gene>
    <name evidence="2" type="ORF">FHW16_002004</name>
</gene>
<protein>
    <submittedName>
        <fullName evidence="2">Uncharacterized protein</fullName>
    </submittedName>
</protein>
<evidence type="ECO:0000313" key="2">
    <source>
        <dbReference type="EMBL" id="MBA8878292.1"/>
    </source>
</evidence>
<evidence type="ECO:0000313" key="3">
    <source>
        <dbReference type="Proteomes" id="UP000549052"/>
    </source>
</evidence>
<comment type="caution">
    <text evidence="2">The sequence shown here is derived from an EMBL/GenBank/DDBJ whole genome shotgun (WGS) entry which is preliminary data.</text>
</comment>
<sequence>MNTQRIYARTRRLRRLDDTNSVSGESATGLNNRRSRRRTNGVRRKLGADHLNTPRVTTFRLPSQCDAFTLLSGILNSIADQVHSDGNT</sequence>
<keyword evidence="3" id="KW-1185">Reference proteome</keyword>
<name>A0A839EHC6_9HYPH</name>
<accession>A0A839EHC6</accession>
<dbReference type="Proteomes" id="UP000549052">
    <property type="component" value="Unassembled WGS sequence"/>
</dbReference>
<reference evidence="2 3" key="1">
    <citation type="submission" date="2020-07" db="EMBL/GenBank/DDBJ databases">
        <title>Genomic Encyclopedia of Type Strains, Phase IV (KMG-V): Genome sequencing to study the core and pangenomes of soil and plant-associated prokaryotes.</title>
        <authorList>
            <person name="Whitman W."/>
        </authorList>
    </citation>
    <scope>NUCLEOTIDE SEQUENCE [LARGE SCALE GENOMIC DNA]</scope>
    <source>
        <strain evidence="2 3">AN3</strain>
    </source>
</reference>